<dbReference type="KEGG" id="pcl:Pcal_1448"/>
<sequence length="81" mass="8909">MLTYDDVVSKFCLCDIEIYLKVKDGVVVAPAQYAGKRAEEVLKAAKGVVVKTEQGGYLHYFVIRRSAYLRKTAVKPAAALA</sequence>
<evidence type="ECO:0000313" key="2">
    <source>
        <dbReference type="Proteomes" id="UP000001431"/>
    </source>
</evidence>
<protein>
    <submittedName>
        <fullName evidence="1">Uncharacterized protein</fullName>
    </submittedName>
</protein>
<accession>A3MW51</accession>
<dbReference type="eggNOG" id="arCOG04015">
    <property type="taxonomic scope" value="Archaea"/>
</dbReference>
<dbReference type="GeneID" id="4909773"/>
<dbReference type="RefSeq" id="WP_011850126.1">
    <property type="nucleotide sequence ID" value="NC_009073.1"/>
</dbReference>
<organism evidence="1 2">
    <name type="scientific">Pyrobaculum calidifontis (strain DSM 21063 / JCM 11548 / VA1)</name>
    <dbReference type="NCBI Taxonomy" id="410359"/>
    <lineage>
        <taxon>Archaea</taxon>
        <taxon>Thermoproteota</taxon>
        <taxon>Thermoprotei</taxon>
        <taxon>Thermoproteales</taxon>
        <taxon>Thermoproteaceae</taxon>
        <taxon>Pyrobaculum</taxon>
    </lineage>
</organism>
<dbReference type="EMBL" id="CP000561">
    <property type="protein sequence ID" value="ABO08868.1"/>
    <property type="molecule type" value="Genomic_DNA"/>
</dbReference>
<keyword evidence="2" id="KW-1185">Reference proteome</keyword>
<dbReference type="AlphaFoldDB" id="A3MW51"/>
<evidence type="ECO:0000313" key="1">
    <source>
        <dbReference type="EMBL" id="ABO08868.1"/>
    </source>
</evidence>
<gene>
    <name evidence="1" type="ordered locus">Pcal_1448</name>
</gene>
<dbReference type="OrthoDB" id="28704at2157"/>
<proteinExistence type="predicted"/>
<dbReference type="Proteomes" id="UP000001431">
    <property type="component" value="Chromosome"/>
</dbReference>
<reference evidence="1" key="1">
    <citation type="submission" date="2007-02" db="EMBL/GenBank/DDBJ databases">
        <title>Complete sequence of Pyrobaculum calidifontis JCM 11548.</title>
        <authorList>
            <consortium name="US DOE Joint Genome Institute"/>
            <person name="Copeland A."/>
            <person name="Lucas S."/>
            <person name="Lapidus A."/>
            <person name="Barry K."/>
            <person name="Glavina del Rio T."/>
            <person name="Dalin E."/>
            <person name="Tice H."/>
            <person name="Pitluck S."/>
            <person name="Chain P."/>
            <person name="Malfatti S."/>
            <person name="Shin M."/>
            <person name="Vergez L."/>
            <person name="Schmutz J."/>
            <person name="Larimer F."/>
            <person name="Land M."/>
            <person name="Hauser L."/>
            <person name="Kyrpides N."/>
            <person name="Mikhailova N."/>
            <person name="Cozen A.E."/>
            <person name="Fitz-Gibbon S.T."/>
            <person name="House C.H."/>
            <person name="Saltikov C."/>
            <person name="Lowe T.M."/>
            <person name="Richardson P."/>
        </authorList>
    </citation>
    <scope>NUCLEOTIDE SEQUENCE [LARGE SCALE GENOMIC DNA]</scope>
    <source>
        <strain evidence="1">JCM 11548</strain>
    </source>
</reference>
<dbReference type="STRING" id="410359.Pcal_1448"/>
<dbReference type="HOGENOM" id="CLU_2565878_0_0_2"/>
<name>A3MW51_PYRCJ</name>